<name>A7NJI3_ROSCS</name>
<sequence>MALLETVGEVLFEKTVFGIPNIVVGVAAIVAAPVVVPALRPVTKAIVKGGIIAADRTKATLGSVVERTKGAFSEAGERWSDLIAEARAEVHGATVAPPRQTLAPEVTEAQAT</sequence>
<feature type="transmembrane region" description="Helical" evidence="1">
    <location>
        <begin position="16"/>
        <end position="39"/>
    </location>
</feature>
<reference evidence="2 3" key="1">
    <citation type="submission" date="2007-08" db="EMBL/GenBank/DDBJ databases">
        <title>Complete sequence of Roseiflexus castenholzii DSM 13941.</title>
        <authorList>
            <consortium name="US DOE Joint Genome Institute"/>
            <person name="Copeland A."/>
            <person name="Lucas S."/>
            <person name="Lapidus A."/>
            <person name="Barry K."/>
            <person name="Glavina del Rio T."/>
            <person name="Dalin E."/>
            <person name="Tice H."/>
            <person name="Pitluck S."/>
            <person name="Thompson L.S."/>
            <person name="Brettin T."/>
            <person name="Bruce D."/>
            <person name="Detter J.C."/>
            <person name="Han C."/>
            <person name="Tapia R."/>
            <person name="Schmutz J."/>
            <person name="Larimer F."/>
            <person name="Land M."/>
            <person name="Hauser L."/>
            <person name="Kyrpides N."/>
            <person name="Mikhailova N."/>
            <person name="Bryant D.A."/>
            <person name="Hanada S."/>
            <person name="Tsukatani Y."/>
            <person name="Richardson P."/>
        </authorList>
    </citation>
    <scope>NUCLEOTIDE SEQUENCE [LARGE SCALE GENOMIC DNA]</scope>
    <source>
        <strain evidence="3">DSM 13941 / HLO8</strain>
    </source>
</reference>
<keyword evidence="1" id="KW-0812">Transmembrane</keyword>
<gene>
    <name evidence="2" type="ordered locus">Rcas_1560</name>
</gene>
<dbReference type="Pfam" id="PF17195">
    <property type="entry name" value="DUF5132"/>
    <property type="match status" value="1"/>
</dbReference>
<dbReference type="RefSeq" id="WP_012120081.1">
    <property type="nucleotide sequence ID" value="NC_009767.1"/>
</dbReference>
<dbReference type="AlphaFoldDB" id="A7NJI3"/>
<protein>
    <recommendedName>
        <fullName evidence="4">DUF5132 domain-containing protein</fullName>
    </recommendedName>
</protein>
<organism evidence="2 3">
    <name type="scientific">Roseiflexus castenholzii (strain DSM 13941 / HLO8)</name>
    <dbReference type="NCBI Taxonomy" id="383372"/>
    <lineage>
        <taxon>Bacteria</taxon>
        <taxon>Bacillati</taxon>
        <taxon>Chloroflexota</taxon>
        <taxon>Chloroflexia</taxon>
        <taxon>Chloroflexales</taxon>
        <taxon>Roseiflexineae</taxon>
        <taxon>Roseiflexaceae</taxon>
        <taxon>Roseiflexus</taxon>
    </lineage>
</organism>
<dbReference type="OrthoDB" id="465439at2"/>
<dbReference type="HOGENOM" id="CLU_2143953_0_0_0"/>
<keyword evidence="1" id="KW-0472">Membrane</keyword>
<evidence type="ECO:0000256" key="1">
    <source>
        <dbReference type="SAM" id="Phobius"/>
    </source>
</evidence>
<dbReference type="InterPro" id="IPR033456">
    <property type="entry name" value="DUF5132"/>
</dbReference>
<keyword evidence="1" id="KW-1133">Transmembrane helix</keyword>
<evidence type="ECO:0008006" key="4">
    <source>
        <dbReference type="Google" id="ProtNLM"/>
    </source>
</evidence>
<dbReference type="EMBL" id="CP000804">
    <property type="protein sequence ID" value="ABU57653.1"/>
    <property type="molecule type" value="Genomic_DNA"/>
</dbReference>
<dbReference type="Proteomes" id="UP000000263">
    <property type="component" value="Chromosome"/>
</dbReference>
<dbReference type="KEGG" id="rca:Rcas_1560"/>
<evidence type="ECO:0000313" key="2">
    <source>
        <dbReference type="EMBL" id="ABU57653.1"/>
    </source>
</evidence>
<evidence type="ECO:0000313" key="3">
    <source>
        <dbReference type="Proteomes" id="UP000000263"/>
    </source>
</evidence>
<keyword evidence="3" id="KW-1185">Reference proteome</keyword>
<proteinExistence type="predicted"/>
<accession>A7NJI3</accession>